<feature type="transmembrane region" description="Helical" evidence="1">
    <location>
        <begin position="253"/>
        <end position="270"/>
    </location>
</feature>
<feature type="transmembrane region" description="Helical" evidence="1">
    <location>
        <begin position="197"/>
        <end position="216"/>
    </location>
</feature>
<dbReference type="EMBL" id="HBGU01020051">
    <property type="protein sequence ID" value="CAD9433214.1"/>
    <property type="molecule type" value="Transcribed_RNA"/>
</dbReference>
<feature type="transmembrane region" description="Helical" evidence="1">
    <location>
        <begin position="514"/>
        <end position="535"/>
    </location>
</feature>
<organism evidence="2">
    <name type="scientific">Haptolina brevifila</name>
    <dbReference type="NCBI Taxonomy" id="156173"/>
    <lineage>
        <taxon>Eukaryota</taxon>
        <taxon>Haptista</taxon>
        <taxon>Haptophyta</taxon>
        <taxon>Prymnesiophyceae</taxon>
        <taxon>Prymnesiales</taxon>
        <taxon>Prymnesiaceae</taxon>
        <taxon>Haptolina</taxon>
    </lineage>
</organism>
<gene>
    <name evidence="2" type="ORF">CBRE1094_LOCUS10941</name>
</gene>
<keyword evidence="1" id="KW-0812">Transmembrane</keyword>
<keyword evidence="1" id="KW-1133">Transmembrane helix</keyword>
<feature type="transmembrane region" description="Helical" evidence="1">
    <location>
        <begin position="101"/>
        <end position="120"/>
    </location>
</feature>
<reference evidence="2" key="1">
    <citation type="submission" date="2021-01" db="EMBL/GenBank/DDBJ databases">
        <authorList>
            <person name="Corre E."/>
            <person name="Pelletier E."/>
            <person name="Niang G."/>
            <person name="Scheremetjew M."/>
            <person name="Finn R."/>
            <person name="Kale V."/>
            <person name="Holt S."/>
            <person name="Cochrane G."/>
            <person name="Meng A."/>
            <person name="Brown T."/>
            <person name="Cohen L."/>
        </authorList>
    </citation>
    <scope>NUCLEOTIDE SEQUENCE</scope>
    <source>
        <strain evidence="2">UTEX LB 985</strain>
    </source>
</reference>
<name>A0A7S2CR73_9EUKA</name>
<sequence length="552" mass="60521">MVQRMVYSAASSPLMFSRASTSSHSHHHSPGLKSQSLYACPGSLSLARFYSNKFWHDWYAYGISLLIITVFVLTLCLWTLLRKPLLPDTPTKFTRRFASRLVALDAIRLVMIVQIVIYHAEIMFVQPSPVDLNGGTCVSTLFLLSGYLFAVKHADDDPSSVCLRAQWAARLAPLLPLCIIQEFVELLQLASPSEWDLAYYIHYGCLLPLLVCAVVAAHRSAYFWAAGYGPMTLRLLAFGAILAVAYSPIGSDRWFVGAIATLTCTAPVIGVSTKRSAAAHLCRLLALYLAHLLYVGVPPLVTQGVLCSWLVGANSTYYFRPWEFWIGMEAWRLCQSCLEDAHLCSRMSRLWPIALILRFSLVTTLISLQLCLPQIYLSPPFLPQEVGSDYADRWSLLDLIGMLSVVPLDVFLVITLTSAAVCADAKTNGSQDAKTNGSEDAELVVSEERAGIEKGALEKPNHSGVPAMVCEALFTAGTSIATIGGSSSYALYLTHFDVLNEIVKLPGFLSMPHGVQLLIATVISIAFGLLVHYGLQVPLSRLWAKSWGAHVS</sequence>
<proteinExistence type="predicted"/>
<feature type="transmembrane region" description="Helical" evidence="1">
    <location>
        <begin position="58"/>
        <end position="81"/>
    </location>
</feature>
<dbReference type="AlphaFoldDB" id="A0A7S2CR73"/>
<feature type="transmembrane region" description="Helical" evidence="1">
    <location>
        <begin position="396"/>
        <end position="421"/>
    </location>
</feature>
<keyword evidence="1" id="KW-0472">Membrane</keyword>
<feature type="transmembrane region" description="Helical" evidence="1">
    <location>
        <begin position="472"/>
        <end position="494"/>
    </location>
</feature>
<evidence type="ECO:0000256" key="1">
    <source>
        <dbReference type="SAM" id="Phobius"/>
    </source>
</evidence>
<feature type="transmembrane region" description="Helical" evidence="1">
    <location>
        <begin position="132"/>
        <end position="150"/>
    </location>
</feature>
<feature type="transmembrane region" description="Helical" evidence="1">
    <location>
        <begin position="223"/>
        <end position="247"/>
    </location>
</feature>
<evidence type="ECO:0000313" key="2">
    <source>
        <dbReference type="EMBL" id="CAD9433214.1"/>
    </source>
</evidence>
<protein>
    <submittedName>
        <fullName evidence="2">Uncharacterized protein</fullName>
    </submittedName>
</protein>
<accession>A0A7S2CR73</accession>